<dbReference type="Proteomes" id="UP000230709">
    <property type="component" value="Chromosome"/>
</dbReference>
<dbReference type="AlphaFoldDB" id="A0A2D2CZA9"/>
<reference evidence="3" key="1">
    <citation type="submission" date="2017-10" db="EMBL/GenBank/DDBJ databases">
        <title>Completed PacBio SMRT sequence of Methylosinus trichosporium OB3b reveals presence of a third large plasmid.</title>
        <authorList>
            <person name="Charles T.C."/>
            <person name="Lynch M.D.J."/>
            <person name="Heil J.R."/>
            <person name="Cheng J."/>
        </authorList>
    </citation>
    <scope>NUCLEOTIDE SEQUENCE [LARGE SCALE GENOMIC DNA]</scope>
    <source>
        <strain evidence="3">OB3b</strain>
    </source>
</reference>
<keyword evidence="1" id="KW-0732">Signal</keyword>
<keyword evidence="3" id="KW-1185">Reference proteome</keyword>
<feature type="signal peptide" evidence="1">
    <location>
        <begin position="1"/>
        <end position="22"/>
    </location>
</feature>
<organism evidence="2 3">
    <name type="scientific">Methylosinus trichosporium (strain ATCC 35070 / NCIMB 11131 / UNIQEM 75 / OB3b)</name>
    <dbReference type="NCBI Taxonomy" id="595536"/>
    <lineage>
        <taxon>Bacteria</taxon>
        <taxon>Pseudomonadati</taxon>
        <taxon>Pseudomonadota</taxon>
        <taxon>Alphaproteobacteria</taxon>
        <taxon>Hyphomicrobiales</taxon>
        <taxon>Methylocystaceae</taxon>
        <taxon>Methylosinus</taxon>
    </lineage>
</organism>
<protein>
    <submittedName>
        <fullName evidence="2">DUF642 domain-containing protein</fullName>
    </submittedName>
</protein>
<evidence type="ECO:0000313" key="2">
    <source>
        <dbReference type="EMBL" id="ATQ68055.1"/>
    </source>
</evidence>
<dbReference type="InterPro" id="IPR054720">
    <property type="entry name" value="HpiC1"/>
</dbReference>
<dbReference type="Gene3D" id="2.60.120.260">
    <property type="entry name" value="Galactose-binding domain-like"/>
    <property type="match status" value="1"/>
</dbReference>
<proteinExistence type="predicted"/>
<dbReference type="Pfam" id="PF22825">
    <property type="entry name" value="HpiC1-like"/>
    <property type="match status" value="1"/>
</dbReference>
<feature type="chain" id="PRO_5013763401" evidence="1">
    <location>
        <begin position="23"/>
        <end position="196"/>
    </location>
</feature>
<gene>
    <name evidence="2" type="ORF">CQW49_09250</name>
</gene>
<evidence type="ECO:0000313" key="3">
    <source>
        <dbReference type="Proteomes" id="UP000230709"/>
    </source>
</evidence>
<name>A0A2D2CZA9_METT3</name>
<dbReference type="KEGG" id="mtw:CQW49_09250"/>
<accession>A0A2D2CZA9</accession>
<dbReference type="EMBL" id="CP023737">
    <property type="protein sequence ID" value="ATQ68055.1"/>
    <property type="molecule type" value="Genomic_DNA"/>
</dbReference>
<dbReference type="RefSeq" id="WP_004448112.1">
    <property type="nucleotide sequence ID" value="NZ_ADVE02000001.1"/>
</dbReference>
<sequence>MRIARVVFVGAFIGGAATSAQAANLIVNGGFEAPVVAAGTYSLFSVGQAFYGWTVTGDSGNVALTSTTFTQNSFVFPAHGGHQWLDLTGTSNTPTGVRQTVATTVGSQYRLAFWVGNIYNPNGIFGTSSTVNVFANGQLLTSVLAIGGSGSNTQKWQGFTATFTATASSTTISFINADPGYDTQNGLDDVSLALVP</sequence>
<evidence type="ECO:0000256" key="1">
    <source>
        <dbReference type="SAM" id="SignalP"/>
    </source>
</evidence>